<dbReference type="InterPro" id="IPR001962">
    <property type="entry name" value="Asn_synthase"/>
</dbReference>
<dbReference type="RefSeq" id="WP_141623353.1">
    <property type="nucleotide sequence ID" value="NZ_CP041242.1"/>
</dbReference>
<keyword evidence="4 9" id="KW-0547">Nucleotide-binding</keyword>
<dbReference type="SUPFAM" id="SSF56235">
    <property type="entry name" value="N-terminal nucleophile aminohydrolases (Ntn hydrolases)"/>
    <property type="match status" value="1"/>
</dbReference>
<dbReference type="InterPro" id="IPR014729">
    <property type="entry name" value="Rossmann-like_a/b/a_fold"/>
</dbReference>
<dbReference type="InterPro" id="IPR017932">
    <property type="entry name" value="GATase_2_dom"/>
</dbReference>
<dbReference type="GO" id="GO:0005829">
    <property type="term" value="C:cytosol"/>
    <property type="evidence" value="ECO:0007669"/>
    <property type="project" value="TreeGrafter"/>
</dbReference>
<keyword evidence="6 8" id="KW-0315">Glutamine amidotransferase</keyword>
<name>A0A514BRR9_9GAMM</name>
<evidence type="ECO:0000256" key="9">
    <source>
        <dbReference type="PIRSR" id="PIRSR001589-2"/>
    </source>
</evidence>
<dbReference type="KEGG" id="lyj:FKV23_07830"/>
<dbReference type="AlphaFoldDB" id="A0A514BRR9"/>
<dbReference type="GO" id="GO:0004066">
    <property type="term" value="F:asparagine synthase (glutamine-hydrolyzing) activity"/>
    <property type="evidence" value="ECO:0007669"/>
    <property type="project" value="UniProtKB-EC"/>
</dbReference>
<evidence type="ECO:0000256" key="5">
    <source>
        <dbReference type="ARBA" id="ARBA00022840"/>
    </source>
</evidence>
<feature type="active site" description="For GATase activity" evidence="8">
    <location>
        <position position="2"/>
    </location>
</feature>
<dbReference type="EMBL" id="CP041242">
    <property type="protein sequence ID" value="QDH70015.1"/>
    <property type="molecule type" value="Genomic_DNA"/>
</dbReference>
<dbReference type="InterPro" id="IPR033738">
    <property type="entry name" value="AsnB_N"/>
</dbReference>
<keyword evidence="8" id="KW-0061">Asparagine biosynthesis</keyword>
<dbReference type="CDD" id="cd00712">
    <property type="entry name" value="AsnB"/>
    <property type="match status" value="1"/>
</dbReference>
<evidence type="ECO:0000256" key="2">
    <source>
        <dbReference type="ARBA" id="ARBA00005752"/>
    </source>
</evidence>
<dbReference type="NCBIfam" id="TIGR01536">
    <property type="entry name" value="asn_synth_AEB"/>
    <property type="match status" value="1"/>
</dbReference>
<dbReference type="Gene3D" id="3.60.20.10">
    <property type="entry name" value="Glutamine Phosphoribosylpyrophosphate, subunit 1, domain 1"/>
    <property type="match status" value="1"/>
</dbReference>
<dbReference type="Pfam" id="PF00733">
    <property type="entry name" value="Asn_synthase"/>
    <property type="match status" value="1"/>
</dbReference>
<dbReference type="InterPro" id="IPR006426">
    <property type="entry name" value="Asn_synth_AEB"/>
</dbReference>
<keyword evidence="13" id="KW-1185">Reference proteome</keyword>
<comment type="similarity">
    <text evidence="2">Belongs to the asparagine synthetase family.</text>
</comment>
<dbReference type="SUPFAM" id="SSF52402">
    <property type="entry name" value="Adenine nucleotide alpha hydrolases-like"/>
    <property type="match status" value="1"/>
</dbReference>
<organism evidence="12 13">
    <name type="scientific">Marilutibacter alkalisoli</name>
    <dbReference type="NCBI Taxonomy" id="2591633"/>
    <lineage>
        <taxon>Bacteria</taxon>
        <taxon>Pseudomonadati</taxon>
        <taxon>Pseudomonadota</taxon>
        <taxon>Gammaproteobacteria</taxon>
        <taxon>Lysobacterales</taxon>
        <taxon>Lysobacteraceae</taxon>
        <taxon>Marilutibacter</taxon>
    </lineage>
</organism>
<dbReference type="Proteomes" id="UP000317199">
    <property type="component" value="Chromosome"/>
</dbReference>
<evidence type="ECO:0000256" key="3">
    <source>
        <dbReference type="ARBA" id="ARBA00012737"/>
    </source>
</evidence>
<dbReference type="InterPro" id="IPR029055">
    <property type="entry name" value="Ntn_hydrolases_N"/>
</dbReference>
<dbReference type="OrthoDB" id="9763290at2"/>
<dbReference type="GO" id="GO:0005524">
    <property type="term" value="F:ATP binding"/>
    <property type="evidence" value="ECO:0007669"/>
    <property type="project" value="UniProtKB-KW"/>
</dbReference>
<protein>
    <recommendedName>
        <fullName evidence="3">asparagine synthase (glutamine-hydrolyzing)</fullName>
        <ecNumber evidence="3">6.3.5.4</ecNumber>
    </recommendedName>
</protein>
<comment type="catalytic activity">
    <reaction evidence="7">
        <text>L-aspartate + L-glutamine + ATP + H2O = L-asparagine + L-glutamate + AMP + diphosphate + H(+)</text>
        <dbReference type="Rhea" id="RHEA:12228"/>
        <dbReference type="ChEBI" id="CHEBI:15377"/>
        <dbReference type="ChEBI" id="CHEBI:15378"/>
        <dbReference type="ChEBI" id="CHEBI:29985"/>
        <dbReference type="ChEBI" id="CHEBI:29991"/>
        <dbReference type="ChEBI" id="CHEBI:30616"/>
        <dbReference type="ChEBI" id="CHEBI:33019"/>
        <dbReference type="ChEBI" id="CHEBI:58048"/>
        <dbReference type="ChEBI" id="CHEBI:58359"/>
        <dbReference type="ChEBI" id="CHEBI:456215"/>
        <dbReference type="EC" id="6.3.5.4"/>
    </reaction>
</comment>
<evidence type="ECO:0000256" key="6">
    <source>
        <dbReference type="ARBA" id="ARBA00022962"/>
    </source>
</evidence>
<feature type="domain" description="Glutamine amidotransferase type-2" evidence="11">
    <location>
        <begin position="2"/>
        <end position="213"/>
    </location>
</feature>
<dbReference type="GO" id="GO:0006529">
    <property type="term" value="P:asparagine biosynthetic process"/>
    <property type="evidence" value="ECO:0007669"/>
    <property type="project" value="UniProtKB-KW"/>
</dbReference>
<keyword evidence="12" id="KW-0436">Ligase</keyword>
<sequence>MCGIAGLIAAPGERPPMEPELAAMIATLRHRGPDGNRMRVDGQVGLAHARLSIIDPDGGWQPIHNPDRSVWVVLNGEIFNHVELRTSLQRLGHRFYTRSDTEVIVHLYDRYGDDFVDHLNGQFAIALHDMRRRRVVLARDRVGIRPLYYHHSARGLAFASEAKALFACPHVQRGLDLQALGEIFSFWGTLGARTVFGGIQQLPPGHRLSIDLRDSALTPVMQRYWQWQPLPDLSLRSEDECAEELHALLVDAVRLQLRADVPVGAYLSGGLDSACIAALVKGHTDTPLRTFSLGFSNGEAADAEFDERPHQQQMVRALGTEHSEVQVSHDDIATAFARTVWHAESPLVRTAPVPLMLLAGHVHQSGYRVALTGEGADEVFAGYDLFKEARLRRFMSVRPDSRWRGRLLERLYPWLEHSPVRSPDFARRFFQEGHDQRHQPWFAHLTRVRSTQRVLRFLHPDLREQLRAWNPLHTLASGLPDDIESWKPLARDQYVEAATLLPGYLLSSQGDRMSMAHSVEGRYPFLDHRVIEFANRLPARYKLHGLREKHLLRHAMRHELPRAVLERHKQPYRAPDSACFFSGGQPLRWVAEALRPERLAASGLFDVAAVGHLLEKCRRGRAIGFPDNMAFVGILSTLLLHEQFMGAGFAEAGLVQAGFVQAGRAP</sequence>
<dbReference type="PANTHER" id="PTHR43284">
    <property type="entry name" value="ASPARAGINE SYNTHETASE (GLUTAMINE-HYDROLYZING)"/>
    <property type="match status" value="1"/>
</dbReference>
<evidence type="ECO:0000256" key="10">
    <source>
        <dbReference type="PIRSR" id="PIRSR001589-3"/>
    </source>
</evidence>
<evidence type="ECO:0000256" key="7">
    <source>
        <dbReference type="ARBA" id="ARBA00048741"/>
    </source>
</evidence>
<comment type="pathway">
    <text evidence="1">Amino-acid biosynthesis; L-asparagine biosynthesis; L-asparagine from L-aspartate (L-Gln route): step 1/1.</text>
</comment>
<dbReference type="PROSITE" id="PS51278">
    <property type="entry name" value="GATASE_TYPE_2"/>
    <property type="match status" value="1"/>
</dbReference>
<evidence type="ECO:0000313" key="13">
    <source>
        <dbReference type="Proteomes" id="UP000317199"/>
    </source>
</evidence>
<dbReference type="Gene3D" id="3.40.50.620">
    <property type="entry name" value="HUPs"/>
    <property type="match status" value="2"/>
</dbReference>
<dbReference type="PIRSF" id="PIRSF001589">
    <property type="entry name" value="Asn_synthetase_glu-h"/>
    <property type="match status" value="1"/>
</dbReference>
<proteinExistence type="inferred from homology"/>
<evidence type="ECO:0000259" key="11">
    <source>
        <dbReference type="PROSITE" id="PS51278"/>
    </source>
</evidence>
<evidence type="ECO:0000256" key="8">
    <source>
        <dbReference type="PIRSR" id="PIRSR001589-1"/>
    </source>
</evidence>
<dbReference type="PANTHER" id="PTHR43284:SF1">
    <property type="entry name" value="ASPARAGINE SYNTHETASE"/>
    <property type="match status" value="1"/>
</dbReference>
<evidence type="ECO:0000313" key="12">
    <source>
        <dbReference type="EMBL" id="QDH70015.1"/>
    </source>
</evidence>
<feature type="binding site" evidence="9">
    <location>
        <position position="100"/>
    </location>
    <ligand>
        <name>L-glutamine</name>
        <dbReference type="ChEBI" id="CHEBI:58359"/>
    </ligand>
</feature>
<feature type="site" description="Important for beta-aspartyl-AMP intermediate formation" evidence="10">
    <location>
        <position position="374"/>
    </location>
</feature>
<accession>A0A514BRR9</accession>
<evidence type="ECO:0000256" key="4">
    <source>
        <dbReference type="ARBA" id="ARBA00022741"/>
    </source>
</evidence>
<gene>
    <name evidence="12" type="primary">asnB</name>
    <name evidence="12" type="ORF">FKV23_07830</name>
</gene>
<keyword evidence="5 9" id="KW-0067">ATP-binding</keyword>
<evidence type="ECO:0000256" key="1">
    <source>
        <dbReference type="ARBA" id="ARBA00005187"/>
    </source>
</evidence>
<dbReference type="CDD" id="cd01991">
    <property type="entry name" value="Asn_synthase_B_C"/>
    <property type="match status" value="1"/>
</dbReference>
<dbReference type="EC" id="6.3.5.4" evidence="3"/>
<reference evidence="12 13" key="1">
    <citation type="submission" date="2019-06" db="EMBL/GenBank/DDBJ databases">
        <title>Lysobacter alkalisoli sp. nov. isolated from saline-alkali soil.</title>
        <authorList>
            <person name="Sun J.-Q."/>
            <person name="Xu L."/>
        </authorList>
    </citation>
    <scope>NUCLEOTIDE SEQUENCE [LARGE SCALE GENOMIC DNA]</scope>
    <source>
        <strain evidence="12 13">SJ-36</strain>
    </source>
</reference>
<dbReference type="InterPro" id="IPR051786">
    <property type="entry name" value="ASN_synthetase/amidase"/>
</dbReference>
<keyword evidence="8" id="KW-0028">Amino-acid biosynthesis</keyword>
<dbReference type="Pfam" id="PF13537">
    <property type="entry name" value="GATase_7"/>
    <property type="match status" value="1"/>
</dbReference>